<dbReference type="Proteomes" id="UP000221721">
    <property type="component" value="Segment"/>
</dbReference>
<accession>A0A1C9LYX2</accession>
<evidence type="ECO:0000313" key="2">
    <source>
        <dbReference type="Proteomes" id="UP000221721"/>
    </source>
</evidence>
<protein>
    <submittedName>
        <fullName evidence="1">Uncharacterized protein</fullName>
    </submittedName>
</protein>
<dbReference type="EMBL" id="KX576638">
    <property type="protein sequence ID" value="AOQ28096.1"/>
    <property type="molecule type" value="Genomic_DNA"/>
</dbReference>
<sequence>MATKLMTGRPVEPREDGSVVRFSKFGGYNYAAIRVEGMWYVTQGRRCYISQKYWDAFLDWVGEDCWGSLEQML</sequence>
<evidence type="ECO:0000313" key="1">
    <source>
        <dbReference type="EMBL" id="AOQ28096.1"/>
    </source>
</evidence>
<proteinExistence type="predicted"/>
<gene>
    <name evidence="1" type="ORF">SEA_GRUUNAGA_82</name>
</gene>
<name>A0A1C9LYX2_9CAUD</name>
<organism evidence="1 2">
    <name type="scientific">Mycobacterium phage Gruunaga</name>
    <dbReference type="NCBI Taxonomy" id="1897770"/>
    <lineage>
        <taxon>Viruses</taxon>
        <taxon>Duplodnaviria</taxon>
        <taxon>Heunggongvirae</taxon>
        <taxon>Uroviricota</taxon>
        <taxon>Caudoviricetes</taxon>
        <taxon>Gladiatorvirus</taxon>
        <taxon>Gladiatorvirus gladiator</taxon>
    </lineage>
</organism>
<reference evidence="1 2" key="1">
    <citation type="submission" date="2016-07" db="EMBL/GenBank/DDBJ databases">
        <authorList>
            <person name="Crews N.M."/>
            <person name="Broadbent M.R."/>
            <person name="Baker C.M."/>
            <person name="Li L."/>
            <person name="Squire M.C."/>
            <person name="Watkins H.A."/>
            <person name="Rinehart C.A."/>
            <person name="King R.A."/>
            <person name="Staples A.K."/>
            <person name="Rowland N.S."/>
            <person name="Gaffney B.L."/>
            <person name="Ball S.L."/>
            <person name="Garlena R.A."/>
            <person name="Russell D.A."/>
            <person name="Pope W.H."/>
            <person name="Jacobs-Sera D."/>
            <person name="Hendrix R.W."/>
            <person name="Hatfull G.F."/>
        </authorList>
    </citation>
    <scope>NUCLEOTIDE SEQUENCE [LARGE SCALE GENOMIC DNA]</scope>
</reference>